<name>A0A1U7U4P5_CARSF</name>
<dbReference type="GO" id="GO:0061702">
    <property type="term" value="C:canonical inflammasome complex"/>
    <property type="evidence" value="ECO:0007669"/>
    <property type="project" value="Ensembl"/>
</dbReference>
<evidence type="ECO:0000256" key="5">
    <source>
        <dbReference type="ARBA" id="ARBA00022614"/>
    </source>
</evidence>
<dbReference type="InterPro" id="IPR027417">
    <property type="entry name" value="P-loop_NTPase"/>
</dbReference>
<dbReference type="PROSITE" id="PS50824">
    <property type="entry name" value="DAPIN"/>
    <property type="match status" value="1"/>
</dbReference>
<keyword evidence="6" id="KW-0677">Repeat</keyword>
<sequence length="992" mass="114389">MAESFFSDFGLLWYLEELRKEEFWKFKELLRQEPQKFELKPIPWSELKKASREDLAKLLGKIYPEKQAWEVTLSLFLQINRRDLWTKAQEEMRDKLNPYRKHMREKFSLIWEKETCLQVPEHFYRETIKNEYKELNDAYTAKEATPLTVVLEGPEGIGKTTLLRKVMLEWAEGNIWKDRFSFVFFLNVYETNRITETSLVELLSRDWPETSETMDDILSQQEGILFIVDGFEELNFDLELRTNLCNDWRQKQSTQIILSSLLQRKMLPDSSLLIALGKMTIQKNFLLLQHPKLIRLLGFSEHERKMYFFHFFHERNRAWKVFNFVKDISYLFFMCQSPFVCWLVCTCMKCQLDRGEDIEIDAQTTSSLYVSFLTNVFKAGNEKYPNKLNRVHIKNLCALAAEGLWTQTFVFSHGDLQRNGISESDVLMWLGISLLQRNGDRFSFVHVCIQVFCAAMFYLFRRPKDTPNPAIGSLTQLVTASMAQVQTHLIQMGIFVFGISTGKIIHTLEASLGFLLSKDIKQEITQCLKNLSQCELDEEAINFQELFNGLFETQEKEFVAQVMGFFEEVFVYIGTMHHLVTSTFCMKHCQNLKKLRLCIERSFSDDFGCISDRSEKLRYWRELCSVFRTNKNLEMLDVENSHFDDASLVILCKALAQPICKLQKLMFIFMSEFDSSDLFKVVLHSPHLKYLSLYGTTLSYMNVRSLCETLKHPMCIVEELILGKCDITSKTCEEIASVLIGNNKLKCLSLVENSVKNEGVMALCEVLKHPSCALETLMLTHCCLTYISCGYISQALICNKSLLFLDLGSNVLKDDGVISLCKALNNPDCNIRDLWLMGCYLTPVSCKDISDVLICNKKLQTLKLGSNEIQDAGVKQLCKALRHPDCKLQSLGLSLCELTSACCEDLALALTVCKTLRCLNLSGISLDPDGALVLCEALRHPDCTLKLLGLDKSIYNEETQKMLTAVEEKLPHLTLSCQPWIEEECRIRGVHF</sequence>
<dbReference type="InterPro" id="IPR041267">
    <property type="entry name" value="NLRP_HD2"/>
</dbReference>
<dbReference type="CTD" id="338321"/>
<keyword evidence="7" id="KW-0547">Nucleotide-binding</keyword>
<dbReference type="InterPro" id="IPR050637">
    <property type="entry name" value="NLRP_innate_immun_reg"/>
</dbReference>
<evidence type="ECO:0000256" key="3">
    <source>
        <dbReference type="ARBA" id="ARBA00022490"/>
    </source>
</evidence>
<dbReference type="SUPFAM" id="SSF52047">
    <property type="entry name" value="RNI-like"/>
    <property type="match status" value="1"/>
</dbReference>
<accession>A0A1U7U4P5</accession>
<keyword evidence="10" id="KW-0395">Inflammatory response</keyword>
<keyword evidence="3" id="KW-0963">Cytoplasm</keyword>
<dbReference type="OrthoDB" id="120976at2759"/>
<dbReference type="Gene3D" id="3.80.10.10">
    <property type="entry name" value="Ribonuclease Inhibitor"/>
    <property type="match status" value="1"/>
</dbReference>
<dbReference type="Pfam" id="PF17779">
    <property type="entry name" value="WHD_NOD2"/>
    <property type="match status" value="1"/>
</dbReference>
<dbReference type="RefSeq" id="XP_008065050.1">
    <property type="nucleotide sequence ID" value="XM_008066859.1"/>
</dbReference>
<gene>
    <name evidence="14" type="primary">NLRP9</name>
</gene>
<dbReference type="InterPro" id="IPR001611">
    <property type="entry name" value="Leu-rich_rpt"/>
</dbReference>
<feature type="domain" description="Pyrin" evidence="11">
    <location>
        <begin position="1"/>
        <end position="94"/>
    </location>
</feature>
<dbReference type="InterPro" id="IPR007111">
    <property type="entry name" value="NACHT_NTPase"/>
</dbReference>
<dbReference type="InterPro" id="IPR032675">
    <property type="entry name" value="LRR_dom_sf"/>
</dbReference>
<dbReference type="InterPro" id="IPR041075">
    <property type="entry name" value="NOD1/2_WH"/>
</dbReference>
<comment type="subcellular location">
    <subcellularLocation>
        <location evidence="1">Cytoplasm</location>
    </subcellularLocation>
</comment>
<dbReference type="FunFam" id="1.10.533.10:FF:000056">
    <property type="entry name" value="NACHT, LRR and PYD domains-containing protein 14"/>
    <property type="match status" value="1"/>
</dbReference>
<dbReference type="Pfam" id="PF05729">
    <property type="entry name" value="NACHT"/>
    <property type="match status" value="1"/>
</dbReference>
<evidence type="ECO:0000256" key="10">
    <source>
        <dbReference type="ARBA" id="ARBA00023198"/>
    </source>
</evidence>
<reference evidence="14" key="1">
    <citation type="submission" date="2025-08" db="UniProtKB">
        <authorList>
            <consortium name="RefSeq"/>
        </authorList>
    </citation>
    <scope>IDENTIFICATION</scope>
</reference>
<evidence type="ECO:0000313" key="14">
    <source>
        <dbReference type="RefSeq" id="XP_008065050.1"/>
    </source>
</evidence>
<evidence type="ECO:0000256" key="1">
    <source>
        <dbReference type="ARBA" id="ARBA00004496"/>
    </source>
</evidence>
<evidence type="ECO:0000259" key="11">
    <source>
        <dbReference type="PROSITE" id="PS50824"/>
    </source>
</evidence>
<evidence type="ECO:0000256" key="4">
    <source>
        <dbReference type="ARBA" id="ARBA00022588"/>
    </source>
</evidence>
<dbReference type="AlphaFoldDB" id="A0A1U7U4P5"/>
<dbReference type="PROSITE" id="PS50837">
    <property type="entry name" value="NACHT"/>
    <property type="match status" value="1"/>
</dbReference>
<dbReference type="Gene3D" id="3.40.50.300">
    <property type="entry name" value="P-loop containing nucleotide triphosphate hydrolases"/>
    <property type="match status" value="1"/>
</dbReference>
<dbReference type="GeneID" id="103269274"/>
<comment type="similarity">
    <text evidence="2">Belongs to the NLRP family.</text>
</comment>
<dbReference type="Gene3D" id="1.10.533.10">
    <property type="entry name" value="Death Domain, Fas"/>
    <property type="match status" value="1"/>
</dbReference>
<proteinExistence type="inferred from homology"/>
<dbReference type="PANTHER" id="PTHR45690">
    <property type="entry name" value="NACHT, LRR AND PYD DOMAINS-CONTAINING PROTEIN 12"/>
    <property type="match status" value="1"/>
</dbReference>
<dbReference type="InterPro" id="IPR011029">
    <property type="entry name" value="DEATH-like_dom_sf"/>
</dbReference>
<dbReference type="OMA" id="LKHPHCA"/>
<dbReference type="GO" id="GO:0006954">
    <property type="term" value="P:inflammatory response"/>
    <property type="evidence" value="ECO:0007669"/>
    <property type="project" value="UniProtKB-KW"/>
</dbReference>
<organism evidence="13 14">
    <name type="scientific">Carlito syrichta</name>
    <name type="common">Philippine tarsier</name>
    <name type="synonym">Tarsius syrichta</name>
    <dbReference type="NCBI Taxonomy" id="1868482"/>
    <lineage>
        <taxon>Eukaryota</taxon>
        <taxon>Metazoa</taxon>
        <taxon>Chordata</taxon>
        <taxon>Craniata</taxon>
        <taxon>Vertebrata</taxon>
        <taxon>Euteleostomi</taxon>
        <taxon>Mammalia</taxon>
        <taxon>Eutheria</taxon>
        <taxon>Euarchontoglires</taxon>
        <taxon>Primates</taxon>
        <taxon>Haplorrhini</taxon>
        <taxon>Tarsiiformes</taxon>
        <taxon>Tarsiidae</taxon>
        <taxon>Carlito</taxon>
    </lineage>
</organism>
<dbReference type="GO" id="GO:0050727">
    <property type="term" value="P:regulation of inflammatory response"/>
    <property type="evidence" value="ECO:0007669"/>
    <property type="project" value="TreeGrafter"/>
</dbReference>
<dbReference type="SUPFAM" id="SSF47986">
    <property type="entry name" value="DEATH domain"/>
    <property type="match status" value="1"/>
</dbReference>
<evidence type="ECO:0000256" key="2">
    <source>
        <dbReference type="ARBA" id="ARBA00008665"/>
    </source>
</evidence>
<keyword evidence="9" id="KW-0391">Immunity</keyword>
<protein>
    <submittedName>
        <fullName evidence="14">NACHT, LRR and PYD domains-containing protein 9</fullName>
    </submittedName>
</protein>
<dbReference type="KEGG" id="csyr:103269274"/>
<dbReference type="SUPFAM" id="SSF52540">
    <property type="entry name" value="P-loop containing nucleoside triphosphate hydrolases"/>
    <property type="match status" value="1"/>
</dbReference>
<evidence type="ECO:0000256" key="6">
    <source>
        <dbReference type="ARBA" id="ARBA00022737"/>
    </source>
</evidence>
<keyword evidence="13" id="KW-1185">Reference proteome</keyword>
<dbReference type="FunFam" id="3.40.50.300:FF:000442">
    <property type="entry name" value="NACHT, LRR and PYD domains-containing protein 3"/>
    <property type="match status" value="1"/>
</dbReference>
<evidence type="ECO:0000256" key="8">
    <source>
        <dbReference type="ARBA" id="ARBA00022840"/>
    </source>
</evidence>
<dbReference type="CDD" id="cd08320">
    <property type="entry name" value="Pyrin_NALPs"/>
    <property type="match status" value="1"/>
</dbReference>
<dbReference type="Pfam" id="PF02758">
    <property type="entry name" value="PYRIN"/>
    <property type="match status" value="1"/>
</dbReference>
<keyword evidence="5" id="KW-0433">Leucine-rich repeat</keyword>
<dbReference type="Pfam" id="PF17776">
    <property type="entry name" value="NLRC4_HD2"/>
    <property type="match status" value="1"/>
</dbReference>
<keyword evidence="8" id="KW-0067">ATP-binding</keyword>
<dbReference type="GO" id="GO:0045087">
    <property type="term" value="P:innate immune response"/>
    <property type="evidence" value="ECO:0007669"/>
    <property type="project" value="UniProtKB-KW"/>
</dbReference>
<dbReference type="SMART" id="SM01289">
    <property type="entry name" value="PYRIN"/>
    <property type="match status" value="1"/>
</dbReference>
<dbReference type="InterPro" id="IPR004020">
    <property type="entry name" value="DAPIN"/>
</dbReference>
<dbReference type="GO" id="GO:0005524">
    <property type="term" value="F:ATP binding"/>
    <property type="evidence" value="ECO:0007669"/>
    <property type="project" value="UniProtKB-KW"/>
</dbReference>
<evidence type="ECO:0000256" key="9">
    <source>
        <dbReference type="ARBA" id="ARBA00022859"/>
    </source>
</evidence>
<evidence type="ECO:0000256" key="7">
    <source>
        <dbReference type="ARBA" id="ARBA00022741"/>
    </source>
</evidence>
<keyword evidence="4" id="KW-0399">Innate immunity</keyword>
<dbReference type="STRING" id="1868482.ENSTSYP00000003410"/>
<feature type="domain" description="NACHT" evidence="12">
    <location>
        <begin position="147"/>
        <end position="345"/>
    </location>
</feature>
<evidence type="ECO:0000313" key="13">
    <source>
        <dbReference type="Proteomes" id="UP000189704"/>
    </source>
</evidence>
<evidence type="ECO:0000259" key="12">
    <source>
        <dbReference type="PROSITE" id="PS50837"/>
    </source>
</evidence>
<dbReference type="SMART" id="SM00368">
    <property type="entry name" value="LRR_RI"/>
    <property type="match status" value="10"/>
</dbReference>
<dbReference type="Proteomes" id="UP000189704">
    <property type="component" value="Unplaced"/>
</dbReference>
<dbReference type="PANTHER" id="PTHR45690:SF13">
    <property type="entry name" value="NACHT, LRR AND PYD DOMAINS-CONTAINING PROTEIN 9"/>
    <property type="match status" value="1"/>
</dbReference>
<dbReference type="Pfam" id="PF13516">
    <property type="entry name" value="LRR_6"/>
    <property type="match status" value="3"/>
</dbReference>